<dbReference type="Proteomes" id="UP000094224">
    <property type="component" value="Unassembled WGS sequence"/>
</dbReference>
<evidence type="ECO:0000256" key="1">
    <source>
        <dbReference type="ARBA" id="ARBA00022485"/>
    </source>
</evidence>
<reference evidence="9" key="1">
    <citation type="submission" date="2016-09" db="EMBL/GenBank/DDBJ databases">
        <authorList>
            <person name="Greninger A.L."/>
            <person name="Jerome K.R."/>
            <person name="Mcnair B."/>
            <person name="Wallis C."/>
            <person name="Fang F."/>
        </authorList>
    </citation>
    <scope>NUCLEOTIDE SEQUENCE [LARGE SCALE GENOMIC DNA]</scope>
    <source>
        <strain evidence="9">BC1_M4</strain>
    </source>
</reference>
<keyword evidence="2" id="KW-0349">Heme</keyword>
<dbReference type="Pfam" id="PF03460">
    <property type="entry name" value="NIR_SIR_ferr"/>
    <property type="match status" value="1"/>
</dbReference>
<evidence type="ECO:0000256" key="2">
    <source>
        <dbReference type="ARBA" id="ARBA00022617"/>
    </source>
</evidence>
<dbReference type="PANTHER" id="PTHR32439:SF9">
    <property type="entry name" value="BLR3264 PROTEIN"/>
    <property type="match status" value="1"/>
</dbReference>
<comment type="caution">
    <text evidence="8">The sequence shown here is derived from an EMBL/GenBank/DDBJ whole genome shotgun (WGS) entry which is preliminary data.</text>
</comment>
<dbReference type="EMBL" id="MIHC01000084">
    <property type="protein sequence ID" value="ODQ99043.1"/>
    <property type="molecule type" value="Genomic_DNA"/>
</dbReference>
<protein>
    <submittedName>
        <fullName evidence="8">Precorrin-3B synthase</fullName>
    </submittedName>
</protein>
<evidence type="ECO:0000313" key="8">
    <source>
        <dbReference type="EMBL" id="ODQ99043.1"/>
    </source>
</evidence>
<dbReference type="RefSeq" id="WP_069403050.1">
    <property type="nucleotide sequence ID" value="NZ_JAYWKZ010000061.1"/>
</dbReference>
<sequence>MARTRDTDACPGALQVHQAADGALVRVRLPGGMITAPQLAALAAVSTTFGSGTLELTVRGNLQLRAITDVSAAARAIADAGLLPSATHERVRNIVASPLTGRSGGRADVRPWVNALDGAICADPTLVELGGRFWFGIDDGRADVSGLGADVGVHVGEDGCALLLAGRDTGLRMAVDDVVPTLIGVARRFLEIRGKAWRIDELDDVADLLPGADLAAPTFTPVTRPPVGWIVQDRPGQQGRVALGAAVPLGVLPARVAEYLAAIEAPMVITPWRSVLVCDLDGDVADVALRVLAPLGLVFDENSPWLDVSACTGSPGCAHSAADVRADAANAVRTDHAAGLAAGLAAGHSHFVGCERACGSPPTGQVLVATGDGYRMLRD</sequence>
<keyword evidence="1" id="KW-0004">4Fe-4S</keyword>
<dbReference type="InterPro" id="IPR036136">
    <property type="entry name" value="Nit/Sulf_reduc_fer-like_dom_sf"/>
</dbReference>
<feature type="domain" description="Nitrite/Sulfite reductase ferredoxin-like" evidence="7">
    <location>
        <begin position="19"/>
        <end position="69"/>
    </location>
</feature>
<dbReference type="AlphaFoldDB" id="A0A1E3SA68"/>
<evidence type="ECO:0000256" key="6">
    <source>
        <dbReference type="ARBA" id="ARBA00023014"/>
    </source>
</evidence>
<evidence type="ECO:0000313" key="9">
    <source>
        <dbReference type="Proteomes" id="UP000094224"/>
    </source>
</evidence>
<dbReference type="SUPFAM" id="SSF55124">
    <property type="entry name" value="Nitrite/Sulfite reductase N-terminal domain-like"/>
    <property type="match status" value="2"/>
</dbReference>
<dbReference type="InterPro" id="IPR012798">
    <property type="entry name" value="Cbl_synth_CobG-like"/>
</dbReference>
<accession>A0A1E3SA68</accession>
<dbReference type="InterPro" id="IPR051329">
    <property type="entry name" value="NIR_SIR_4Fe-4S"/>
</dbReference>
<dbReference type="GO" id="GO:0051539">
    <property type="term" value="F:4 iron, 4 sulfur cluster binding"/>
    <property type="evidence" value="ECO:0007669"/>
    <property type="project" value="UniProtKB-KW"/>
</dbReference>
<dbReference type="PANTHER" id="PTHR32439">
    <property type="entry name" value="FERREDOXIN--NITRITE REDUCTASE, CHLOROPLASTIC"/>
    <property type="match status" value="1"/>
</dbReference>
<dbReference type="GO" id="GO:0016491">
    <property type="term" value="F:oxidoreductase activity"/>
    <property type="evidence" value="ECO:0007669"/>
    <property type="project" value="UniProtKB-KW"/>
</dbReference>
<dbReference type="STRING" id="243061.AWC25_02910"/>
<name>A0A1E3SA68_9MYCO</name>
<keyword evidence="5" id="KW-0408">Iron</keyword>
<dbReference type="InterPro" id="IPR045854">
    <property type="entry name" value="NO2/SO3_Rdtase_4Fe4S_sf"/>
</dbReference>
<evidence type="ECO:0000256" key="5">
    <source>
        <dbReference type="ARBA" id="ARBA00023004"/>
    </source>
</evidence>
<evidence type="ECO:0000259" key="7">
    <source>
        <dbReference type="Pfam" id="PF03460"/>
    </source>
</evidence>
<gene>
    <name evidence="8" type="ORF">BHQ21_25530</name>
</gene>
<dbReference type="GO" id="GO:0046872">
    <property type="term" value="F:metal ion binding"/>
    <property type="evidence" value="ECO:0007669"/>
    <property type="project" value="UniProtKB-KW"/>
</dbReference>
<keyword evidence="6" id="KW-0411">Iron-sulfur</keyword>
<evidence type="ECO:0000256" key="4">
    <source>
        <dbReference type="ARBA" id="ARBA00023002"/>
    </source>
</evidence>
<keyword evidence="3" id="KW-0479">Metal-binding</keyword>
<organism evidence="8 9">
    <name type="scientific">Mycobacterium sherrisii</name>
    <dbReference type="NCBI Taxonomy" id="243061"/>
    <lineage>
        <taxon>Bacteria</taxon>
        <taxon>Bacillati</taxon>
        <taxon>Actinomycetota</taxon>
        <taxon>Actinomycetes</taxon>
        <taxon>Mycobacteriales</taxon>
        <taxon>Mycobacteriaceae</taxon>
        <taxon>Mycobacterium</taxon>
        <taxon>Mycobacterium simiae complex</taxon>
    </lineage>
</organism>
<dbReference type="InterPro" id="IPR005117">
    <property type="entry name" value="NiRdtase/SiRdtase_haem-b_fer"/>
</dbReference>
<evidence type="ECO:0000256" key="3">
    <source>
        <dbReference type="ARBA" id="ARBA00022723"/>
    </source>
</evidence>
<proteinExistence type="predicted"/>
<keyword evidence="4" id="KW-0560">Oxidoreductase</keyword>
<dbReference type="NCBIfam" id="TIGR02435">
    <property type="entry name" value="CobG"/>
    <property type="match status" value="1"/>
</dbReference>
<keyword evidence="9" id="KW-1185">Reference proteome</keyword>
<dbReference type="Gene3D" id="3.90.480.20">
    <property type="match status" value="1"/>
</dbReference>
<dbReference type="SUPFAM" id="SSF56014">
    <property type="entry name" value="Nitrite and sulphite reductase 4Fe-4S domain-like"/>
    <property type="match status" value="1"/>
</dbReference>